<dbReference type="Proteomes" id="UP000596742">
    <property type="component" value="Unassembled WGS sequence"/>
</dbReference>
<evidence type="ECO:0000313" key="2">
    <source>
        <dbReference type="Proteomes" id="UP000596742"/>
    </source>
</evidence>
<dbReference type="SUPFAM" id="SSF49265">
    <property type="entry name" value="Fibronectin type III"/>
    <property type="match status" value="2"/>
</dbReference>
<evidence type="ECO:0000313" key="1">
    <source>
        <dbReference type="EMBL" id="VDI52033.1"/>
    </source>
</evidence>
<comment type="caution">
    <text evidence="1">The sequence shown here is derived from an EMBL/GenBank/DDBJ whole genome shotgun (WGS) entry which is preliminary data.</text>
</comment>
<proteinExistence type="predicted"/>
<reference evidence="1" key="1">
    <citation type="submission" date="2018-11" db="EMBL/GenBank/DDBJ databases">
        <authorList>
            <person name="Alioto T."/>
            <person name="Alioto T."/>
        </authorList>
    </citation>
    <scope>NUCLEOTIDE SEQUENCE</scope>
</reference>
<dbReference type="InterPro" id="IPR036116">
    <property type="entry name" value="FN3_sf"/>
</dbReference>
<dbReference type="PANTHER" id="PTHR16897:SF2">
    <property type="entry name" value="OS03G0226600 PROTEIN"/>
    <property type="match status" value="1"/>
</dbReference>
<dbReference type="AlphaFoldDB" id="A0A8B6FLG2"/>
<accession>A0A8B6FLG2</accession>
<organism evidence="1 2">
    <name type="scientific">Mytilus galloprovincialis</name>
    <name type="common">Mediterranean mussel</name>
    <dbReference type="NCBI Taxonomy" id="29158"/>
    <lineage>
        <taxon>Eukaryota</taxon>
        <taxon>Metazoa</taxon>
        <taxon>Spiralia</taxon>
        <taxon>Lophotrochozoa</taxon>
        <taxon>Mollusca</taxon>
        <taxon>Bivalvia</taxon>
        <taxon>Autobranchia</taxon>
        <taxon>Pteriomorphia</taxon>
        <taxon>Mytilida</taxon>
        <taxon>Mytiloidea</taxon>
        <taxon>Mytilidae</taxon>
        <taxon>Mytilinae</taxon>
        <taxon>Mytilus</taxon>
    </lineage>
</organism>
<keyword evidence="2" id="KW-1185">Reference proteome</keyword>
<protein>
    <submittedName>
        <fullName evidence="1">Uncharacterized protein</fullName>
    </submittedName>
</protein>
<dbReference type="OrthoDB" id="6114161at2759"/>
<dbReference type="EMBL" id="UYJE01007126">
    <property type="protein sequence ID" value="VDI52033.1"/>
    <property type="molecule type" value="Genomic_DNA"/>
</dbReference>
<feature type="non-terminal residue" evidence="1">
    <location>
        <position position="1036"/>
    </location>
</feature>
<gene>
    <name evidence="1" type="ORF">MGAL_10B076576</name>
</gene>
<name>A0A8B6FLG2_MYTGA</name>
<sequence>MVIYDLNLQNPVMRQIKELKYSAHIGKYMSLLHDNEIDFAERNIKIGGFLLGNSDVSVKWFLTKHNHIPTKDCSLDFSCLITKHTTNGFVNFDNPYFNENGMLYICAVSGDFQGCSDGFLVNDGVPKGGKVSIPSRNGYVIDGSAMNVKWSGFTGNVNSVDMGYPDAIAFYQYTIGTSIGGTDVVPFTTAGLADFVLVKDLHLQPGQVYYATVIAFDHLNRSVERHSEGVIYDNTPPLSGTTQVERGISHFVKTHRISVQWFGIEDIESGIVQFEIGIGSTNHSADIVPFQTTDIFTEINGDSRLIDGHQYYAIVKATNGAGLSSFSVSTPFIVDSTAPVIGHVMDIFHSNMQVETDITDTDYQRNTTSISCEWRGFHDPHSQIDSYHVGLGLTAGNDDIESLTNVGLRNVKTWSSKFVQGVRHYCILKACNGAGICSHGSSNGVLIDNSAPIPGSVVVGAAGDHARYQSDNSSLHATWIGFEDPQSGIDHFEVCIGTTPLLCDIMDRWNVSLSSSFVKTHLELKNDVPMFVTVRACNKLRLCVNRSSQSFIIDDTPPVLINRPFIEGLNGNQSSILQIISDPSFFKLRWKVVDDRSPIVRTTVSIHSKLDSHIPMADTVISNENTFTVKLLKDDQLRLGDVYVVKVTACNAALLCITSYSSDVLLDYSPPQVGGFMPPLNWELIPGTTNSIRFNLTWYGFSDVESGIRSYYISIGYDYSRADLIDAYKVKPNQQDPEGTQRTTIDIDSTNKLHEKLVFTIWAENYAGLLSSQSKITTDVVSFNRNFTKGNLVIQKHSCVAEYCNNDCTCAVVGQKCKTDLQSMCNSKPDKNGKSANMVRIIVPNTDKGIDGSSSCLRSEWTDNLNETIWRFEYTFGIQNGRPGTGIFDLANENPWRDVGKETEAIHCLSPDKKLEHKTNYVAYVRAWYSYTSNTIFQSNSVQIDHTSPDIHKRYFVIDSTINCEEDVDYILSTDSVSSCWDGVFYDEESGIMNFMVSLGTSPYADDIVRMHDVGQMTKADWTGLSLEAGTRYFTT</sequence>
<dbReference type="PANTHER" id="PTHR16897">
    <property type="entry name" value="OS10G0105400 PROTEIN"/>
    <property type="match status" value="1"/>
</dbReference>